<name>A0A0B1PFY3_UNCNE</name>
<reference evidence="1 2" key="1">
    <citation type="journal article" date="2014" name="BMC Genomics">
        <title>Adaptive genomic structural variation in the grape powdery mildew pathogen, Erysiphe necator.</title>
        <authorList>
            <person name="Jones L."/>
            <person name="Riaz S."/>
            <person name="Morales-Cruz A."/>
            <person name="Amrine K.C."/>
            <person name="McGuire B."/>
            <person name="Gubler W.D."/>
            <person name="Walker M.A."/>
            <person name="Cantu D."/>
        </authorList>
    </citation>
    <scope>NUCLEOTIDE SEQUENCE [LARGE SCALE GENOMIC DNA]</scope>
    <source>
        <strain evidence="2">c</strain>
    </source>
</reference>
<accession>A0A0B1PFY3</accession>
<sequence>MARFTSNSKSSDLKKSFLLKLKYSRNHKKEKKAEKSCCPIKKATGTLRNILCCPDSEEPADEVADTSYWPVRVAYEPPNQNLFLGSQGLSLYQMGGTCFQPTLEPAPTPRHKTRSGRVRIHDNKVVVINNYF</sequence>
<dbReference type="HOGENOM" id="CLU_1918620_0_0_1"/>
<protein>
    <submittedName>
        <fullName evidence="1">Uncharacterized protein</fullName>
    </submittedName>
</protein>
<evidence type="ECO:0000313" key="1">
    <source>
        <dbReference type="EMBL" id="KHJ35766.1"/>
    </source>
</evidence>
<keyword evidence="2" id="KW-1185">Reference proteome</keyword>
<gene>
    <name evidence="1" type="ORF">EV44_g3117</name>
</gene>
<evidence type="ECO:0000313" key="2">
    <source>
        <dbReference type="Proteomes" id="UP000030854"/>
    </source>
</evidence>
<organism evidence="1 2">
    <name type="scientific">Uncinula necator</name>
    <name type="common">Grape powdery mildew</name>
    <dbReference type="NCBI Taxonomy" id="52586"/>
    <lineage>
        <taxon>Eukaryota</taxon>
        <taxon>Fungi</taxon>
        <taxon>Dikarya</taxon>
        <taxon>Ascomycota</taxon>
        <taxon>Pezizomycotina</taxon>
        <taxon>Leotiomycetes</taxon>
        <taxon>Erysiphales</taxon>
        <taxon>Erysiphaceae</taxon>
        <taxon>Erysiphe</taxon>
    </lineage>
</organism>
<dbReference type="AlphaFoldDB" id="A0A0B1PFY3"/>
<comment type="caution">
    <text evidence="1">The sequence shown here is derived from an EMBL/GenBank/DDBJ whole genome shotgun (WGS) entry which is preliminary data.</text>
</comment>
<proteinExistence type="predicted"/>
<dbReference type="EMBL" id="JNVN01000268">
    <property type="protein sequence ID" value="KHJ35766.1"/>
    <property type="molecule type" value="Genomic_DNA"/>
</dbReference>
<dbReference type="Proteomes" id="UP000030854">
    <property type="component" value="Unassembled WGS sequence"/>
</dbReference>